<feature type="domain" description="HTH cro/C1-type" evidence="2">
    <location>
        <begin position="11"/>
        <end position="65"/>
    </location>
</feature>
<keyword evidence="4" id="KW-1185">Reference proteome</keyword>
<dbReference type="EMBL" id="PVNE01000047">
    <property type="protein sequence ID" value="PRX38573.1"/>
    <property type="molecule type" value="Genomic_DNA"/>
</dbReference>
<dbReference type="CDD" id="cd02209">
    <property type="entry name" value="cupin_XRE_C"/>
    <property type="match status" value="1"/>
</dbReference>
<dbReference type="PANTHER" id="PTHR46797">
    <property type="entry name" value="HTH-TYPE TRANSCRIPTIONAL REGULATOR"/>
    <property type="match status" value="1"/>
</dbReference>
<reference evidence="3 4" key="1">
    <citation type="submission" date="2018-03" db="EMBL/GenBank/DDBJ databases">
        <title>Genomic Encyclopedia of Archaeal and Bacterial Type Strains, Phase II (KMG-II): from individual species to whole genera.</title>
        <authorList>
            <person name="Goeker M."/>
        </authorList>
    </citation>
    <scope>NUCLEOTIDE SEQUENCE [LARGE SCALE GENOMIC DNA]</scope>
    <source>
        <strain evidence="3 4">DSM 44946</strain>
    </source>
</reference>
<organism evidence="3 4">
    <name type="scientific">Planifilum fimeticola</name>
    <dbReference type="NCBI Taxonomy" id="201975"/>
    <lineage>
        <taxon>Bacteria</taxon>
        <taxon>Bacillati</taxon>
        <taxon>Bacillota</taxon>
        <taxon>Bacilli</taxon>
        <taxon>Bacillales</taxon>
        <taxon>Thermoactinomycetaceae</taxon>
        <taxon>Planifilum</taxon>
    </lineage>
</organism>
<dbReference type="InterPro" id="IPR013096">
    <property type="entry name" value="Cupin_2"/>
</dbReference>
<dbReference type="GO" id="GO:0003700">
    <property type="term" value="F:DNA-binding transcription factor activity"/>
    <property type="evidence" value="ECO:0007669"/>
    <property type="project" value="TreeGrafter"/>
</dbReference>
<dbReference type="InterPro" id="IPR011051">
    <property type="entry name" value="RmlC_Cupin_sf"/>
</dbReference>
<proteinExistence type="predicted"/>
<dbReference type="PROSITE" id="PS50943">
    <property type="entry name" value="HTH_CROC1"/>
    <property type="match status" value="1"/>
</dbReference>
<dbReference type="InterPro" id="IPR050807">
    <property type="entry name" value="TransReg_Diox_bact_type"/>
</dbReference>
<accession>A0A2T0LA02</accession>
<evidence type="ECO:0000313" key="3">
    <source>
        <dbReference type="EMBL" id="PRX38573.1"/>
    </source>
</evidence>
<evidence type="ECO:0000256" key="1">
    <source>
        <dbReference type="ARBA" id="ARBA00023125"/>
    </source>
</evidence>
<dbReference type="InterPro" id="IPR010982">
    <property type="entry name" value="Lambda_DNA-bd_dom_sf"/>
</dbReference>
<dbReference type="RefSeq" id="WP_106346757.1">
    <property type="nucleotide sequence ID" value="NZ_PVNE01000047.1"/>
</dbReference>
<protein>
    <submittedName>
        <fullName evidence="3">XRE family transcriptional regulator</fullName>
    </submittedName>
</protein>
<dbReference type="AlphaFoldDB" id="A0A2T0LA02"/>
<dbReference type="Gene3D" id="1.10.260.40">
    <property type="entry name" value="lambda repressor-like DNA-binding domains"/>
    <property type="match status" value="1"/>
</dbReference>
<dbReference type="OrthoDB" id="34624at2"/>
<dbReference type="SMART" id="SM00530">
    <property type="entry name" value="HTH_XRE"/>
    <property type="match status" value="1"/>
</dbReference>
<dbReference type="Pfam" id="PF01381">
    <property type="entry name" value="HTH_3"/>
    <property type="match status" value="1"/>
</dbReference>
<gene>
    <name evidence="3" type="ORF">CLV97_1479</name>
</gene>
<comment type="caution">
    <text evidence="3">The sequence shown here is derived from an EMBL/GenBank/DDBJ whole genome shotgun (WGS) entry which is preliminary data.</text>
</comment>
<dbReference type="GO" id="GO:0005829">
    <property type="term" value="C:cytosol"/>
    <property type="evidence" value="ECO:0007669"/>
    <property type="project" value="TreeGrafter"/>
</dbReference>
<dbReference type="SUPFAM" id="SSF47413">
    <property type="entry name" value="lambda repressor-like DNA-binding domains"/>
    <property type="match status" value="1"/>
</dbReference>
<dbReference type="PANTHER" id="PTHR46797:SF1">
    <property type="entry name" value="METHYLPHOSPHONATE SYNTHASE"/>
    <property type="match status" value="1"/>
</dbReference>
<keyword evidence="1" id="KW-0238">DNA-binding</keyword>
<dbReference type="SUPFAM" id="SSF51182">
    <property type="entry name" value="RmlC-like cupins"/>
    <property type="match status" value="1"/>
</dbReference>
<dbReference type="InterPro" id="IPR014710">
    <property type="entry name" value="RmlC-like_jellyroll"/>
</dbReference>
<name>A0A2T0LA02_9BACL</name>
<sequence>MIDLQTIGNKIKQTRLMQKKTQQQIADACGISKSMLSKIENGQTAAAVATLSKICKALNIPMSWLLDEEKDQDLILVNKRSRKAKMGDHNIGYYYELLANKPPLSVIEPFIVSIPKELKKDQQTYTHTQDEFVYVLEGAIELYYDGKKYYMEKGDSAYFRGTKPHLYMPVNNQEAKVLTIYIENRFE</sequence>
<dbReference type="Proteomes" id="UP000237797">
    <property type="component" value="Unassembled WGS sequence"/>
</dbReference>
<dbReference type="Gene3D" id="2.60.120.10">
    <property type="entry name" value="Jelly Rolls"/>
    <property type="match status" value="1"/>
</dbReference>
<dbReference type="CDD" id="cd00093">
    <property type="entry name" value="HTH_XRE"/>
    <property type="match status" value="1"/>
</dbReference>
<dbReference type="InterPro" id="IPR001387">
    <property type="entry name" value="Cro/C1-type_HTH"/>
</dbReference>
<evidence type="ECO:0000259" key="2">
    <source>
        <dbReference type="PROSITE" id="PS50943"/>
    </source>
</evidence>
<dbReference type="Pfam" id="PF07883">
    <property type="entry name" value="Cupin_2"/>
    <property type="match status" value="1"/>
</dbReference>
<evidence type="ECO:0000313" key="4">
    <source>
        <dbReference type="Proteomes" id="UP000237797"/>
    </source>
</evidence>
<dbReference type="GO" id="GO:0003677">
    <property type="term" value="F:DNA binding"/>
    <property type="evidence" value="ECO:0007669"/>
    <property type="project" value="UniProtKB-KW"/>
</dbReference>